<dbReference type="PANTHER" id="PTHR21221">
    <property type="entry name" value="UREIDOGLYCOLATE HYDROLASE"/>
    <property type="match status" value="1"/>
</dbReference>
<gene>
    <name evidence="5" type="primary">allA</name>
    <name evidence="6" type="ORF">GCM10010961_08430</name>
</gene>
<dbReference type="EMBL" id="BNAP01000002">
    <property type="protein sequence ID" value="GHG83221.1"/>
    <property type="molecule type" value="Genomic_DNA"/>
</dbReference>
<dbReference type="NCBIfam" id="NF002952">
    <property type="entry name" value="PRK03606.2-3"/>
    <property type="match status" value="1"/>
</dbReference>
<evidence type="ECO:0000313" key="6">
    <source>
        <dbReference type="EMBL" id="GHG83221.1"/>
    </source>
</evidence>
<dbReference type="NCBIfam" id="NF009932">
    <property type="entry name" value="PRK13395.1"/>
    <property type="match status" value="1"/>
</dbReference>
<dbReference type="GO" id="GO:0004848">
    <property type="term" value="F:ureidoglycolate hydrolase activity"/>
    <property type="evidence" value="ECO:0007669"/>
    <property type="project" value="InterPro"/>
</dbReference>
<keyword evidence="7" id="KW-1185">Reference proteome</keyword>
<evidence type="ECO:0000256" key="2">
    <source>
        <dbReference type="ARBA" id="ARBA00022631"/>
    </source>
</evidence>
<name>A0A8J3H5T8_9RHOB</name>
<keyword evidence="3 5" id="KW-0456">Lyase</keyword>
<evidence type="ECO:0000256" key="3">
    <source>
        <dbReference type="ARBA" id="ARBA00023239"/>
    </source>
</evidence>
<comment type="pathway">
    <text evidence="5">Nitrogen metabolism; (S)-allantoin degradation.</text>
</comment>
<evidence type="ECO:0000256" key="1">
    <source>
        <dbReference type="ARBA" id="ARBA00011738"/>
    </source>
</evidence>
<dbReference type="UniPathway" id="UPA00395"/>
<dbReference type="Proteomes" id="UP000611500">
    <property type="component" value="Unassembled WGS sequence"/>
</dbReference>
<dbReference type="HAMAP" id="MF_00616">
    <property type="entry name" value="Ureidogly_lyase"/>
    <property type="match status" value="1"/>
</dbReference>
<accession>A0A8J3H5T8</accession>
<comment type="similarity">
    <text evidence="5">Belongs to the ureidoglycolate lyase family.</text>
</comment>
<reference evidence="6" key="1">
    <citation type="journal article" date="2014" name="Int. J. Syst. Evol. Microbiol.">
        <title>Complete genome sequence of Corynebacterium casei LMG S-19264T (=DSM 44701T), isolated from a smear-ripened cheese.</title>
        <authorList>
            <consortium name="US DOE Joint Genome Institute (JGI-PGF)"/>
            <person name="Walter F."/>
            <person name="Albersmeier A."/>
            <person name="Kalinowski J."/>
            <person name="Ruckert C."/>
        </authorList>
    </citation>
    <scope>NUCLEOTIDE SEQUENCE</scope>
    <source>
        <strain evidence="6">CGMCC 1.7081</strain>
    </source>
</reference>
<keyword evidence="2 5" id="KW-0659">Purine metabolism</keyword>
<evidence type="ECO:0000256" key="5">
    <source>
        <dbReference type="HAMAP-Rule" id="MF_00616"/>
    </source>
</evidence>
<dbReference type="Pfam" id="PF04115">
    <property type="entry name" value="Ureidogly_lyase"/>
    <property type="match status" value="1"/>
</dbReference>
<dbReference type="AlphaFoldDB" id="A0A8J3H5T8"/>
<dbReference type="SUPFAM" id="SSF51182">
    <property type="entry name" value="RmlC-like cupins"/>
    <property type="match status" value="1"/>
</dbReference>
<dbReference type="GO" id="GO:0000256">
    <property type="term" value="P:allantoin catabolic process"/>
    <property type="evidence" value="ECO:0007669"/>
    <property type="project" value="UniProtKB-UniRule"/>
</dbReference>
<dbReference type="GO" id="GO:0050385">
    <property type="term" value="F:ureidoglycolate lyase activity"/>
    <property type="evidence" value="ECO:0007669"/>
    <property type="project" value="UniProtKB-UniRule"/>
</dbReference>
<evidence type="ECO:0000313" key="7">
    <source>
        <dbReference type="Proteomes" id="UP000611500"/>
    </source>
</evidence>
<dbReference type="InterPro" id="IPR011051">
    <property type="entry name" value="RmlC_Cupin_sf"/>
</dbReference>
<comment type="subunit">
    <text evidence="1 5">Homodimer.</text>
</comment>
<comment type="function">
    <text evidence="5">Catalyzes the catabolism of the allantoin degradation intermediate (S)-ureidoglycolate, generating urea and glyoxylate. Involved in the utilization of allantoin as nitrogen source.</text>
</comment>
<sequence>MTVILTEPLTAAAFAPFGDVIELKGTPDKIINQGLCGRHHDLARVEADAEGRVGISLFDAEPRALPYRLEMMERHPLGSQAFLPLSPTSFLVIVAADAGDRPGKPHAFLTAPGQGINLFRNIWHGVLTPLSPPGVFAVVDRIGAGDNLQEYWFDTPYSIEASP</sequence>
<dbReference type="PANTHER" id="PTHR21221:SF1">
    <property type="entry name" value="UREIDOGLYCOLATE LYASE"/>
    <property type="match status" value="1"/>
</dbReference>
<dbReference type="Gene3D" id="2.60.120.480">
    <property type="entry name" value="Ureidoglycolate hydrolase"/>
    <property type="match status" value="1"/>
</dbReference>
<dbReference type="PIRSF" id="PIRSF017306">
    <property type="entry name" value="Ureidogly_hydro"/>
    <property type="match status" value="1"/>
</dbReference>
<comment type="caution">
    <text evidence="6">The sequence shown here is derived from an EMBL/GenBank/DDBJ whole genome shotgun (WGS) entry which is preliminary data.</text>
</comment>
<comment type="catalytic activity">
    <reaction evidence="4 5">
        <text>(S)-ureidoglycolate = urea + glyoxylate</text>
        <dbReference type="Rhea" id="RHEA:11304"/>
        <dbReference type="ChEBI" id="CHEBI:16199"/>
        <dbReference type="ChEBI" id="CHEBI:36655"/>
        <dbReference type="ChEBI" id="CHEBI:57296"/>
        <dbReference type="EC" id="4.3.2.3"/>
    </reaction>
</comment>
<evidence type="ECO:0000256" key="4">
    <source>
        <dbReference type="ARBA" id="ARBA00047684"/>
    </source>
</evidence>
<dbReference type="CDD" id="cd20298">
    <property type="entry name" value="cupin_UAH"/>
    <property type="match status" value="1"/>
</dbReference>
<dbReference type="GO" id="GO:0006145">
    <property type="term" value="P:purine nucleobase catabolic process"/>
    <property type="evidence" value="ECO:0007669"/>
    <property type="project" value="UniProtKB-UniRule"/>
</dbReference>
<reference evidence="6" key="2">
    <citation type="submission" date="2020-09" db="EMBL/GenBank/DDBJ databases">
        <authorList>
            <person name="Sun Q."/>
            <person name="Zhou Y."/>
        </authorList>
    </citation>
    <scope>NUCLEOTIDE SEQUENCE</scope>
    <source>
        <strain evidence="6">CGMCC 1.7081</strain>
    </source>
</reference>
<organism evidence="6 7">
    <name type="scientific">Pseudodonghicola xiamenensis</name>
    <dbReference type="NCBI Taxonomy" id="337702"/>
    <lineage>
        <taxon>Bacteria</taxon>
        <taxon>Pseudomonadati</taxon>
        <taxon>Pseudomonadota</taxon>
        <taxon>Alphaproteobacteria</taxon>
        <taxon>Rhodobacterales</taxon>
        <taxon>Paracoccaceae</taxon>
        <taxon>Pseudodonghicola</taxon>
    </lineage>
</organism>
<dbReference type="InterPro" id="IPR024060">
    <property type="entry name" value="Ureidoglycolate_lyase_dom_sf"/>
</dbReference>
<dbReference type="EC" id="4.3.2.3" evidence="5"/>
<comment type="cofactor">
    <cofactor evidence="5">
        <name>Ni(2+)</name>
        <dbReference type="ChEBI" id="CHEBI:49786"/>
    </cofactor>
</comment>
<dbReference type="InterPro" id="IPR047233">
    <property type="entry name" value="UAH_cupin"/>
</dbReference>
<dbReference type="InterPro" id="IPR023525">
    <property type="entry name" value="Ureidogly_lyase_bac"/>
</dbReference>
<dbReference type="RefSeq" id="WP_028092797.1">
    <property type="nucleotide sequence ID" value="NZ_BNAP01000002.1"/>
</dbReference>
<proteinExistence type="inferred from homology"/>
<protein>
    <recommendedName>
        <fullName evidence="5">Ureidoglycolate lyase</fullName>
        <ecNumber evidence="5">4.3.2.3</ecNumber>
    </recommendedName>
    <alternativeName>
        <fullName evidence="5">Ureidoglycolatase</fullName>
    </alternativeName>
</protein>
<dbReference type="InterPro" id="IPR007247">
    <property type="entry name" value="Ureidogly_lyase"/>
</dbReference>